<gene>
    <name evidence="1" type="ORF">MEUPH1_LOCUS7874</name>
</gene>
<evidence type="ECO:0000313" key="1">
    <source>
        <dbReference type="EMBL" id="CAI6351540.1"/>
    </source>
</evidence>
<accession>A0AAV0W6M7</accession>
<reference evidence="1 2" key="1">
    <citation type="submission" date="2023-01" db="EMBL/GenBank/DDBJ databases">
        <authorList>
            <person name="Whitehead M."/>
        </authorList>
    </citation>
    <scope>NUCLEOTIDE SEQUENCE [LARGE SCALE GENOMIC DNA]</scope>
</reference>
<protein>
    <submittedName>
        <fullName evidence="1">Uncharacterized protein</fullName>
    </submittedName>
</protein>
<dbReference type="AlphaFoldDB" id="A0AAV0W6M7"/>
<keyword evidence="2" id="KW-1185">Reference proteome</keyword>
<dbReference type="EMBL" id="CARXXK010000001">
    <property type="protein sequence ID" value="CAI6351540.1"/>
    <property type="molecule type" value="Genomic_DNA"/>
</dbReference>
<dbReference type="Proteomes" id="UP001160148">
    <property type="component" value="Unassembled WGS sequence"/>
</dbReference>
<evidence type="ECO:0000313" key="2">
    <source>
        <dbReference type="Proteomes" id="UP001160148"/>
    </source>
</evidence>
<organism evidence="1 2">
    <name type="scientific">Macrosiphum euphorbiae</name>
    <name type="common">potato aphid</name>
    <dbReference type="NCBI Taxonomy" id="13131"/>
    <lineage>
        <taxon>Eukaryota</taxon>
        <taxon>Metazoa</taxon>
        <taxon>Ecdysozoa</taxon>
        <taxon>Arthropoda</taxon>
        <taxon>Hexapoda</taxon>
        <taxon>Insecta</taxon>
        <taxon>Pterygota</taxon>
        <taxon>Neoptera</taxon>
        <taxon>Paraneoptera</taxon>
        <taxon>Hemiptera</taxon>
        <taxon>Sternorrhyncha</taxon>
        <taxon>Aphidomorpha</taxon>
        <taxon>Aphidoidea</taxon>
        <taxon>Aphididae</taxon>
        <taxon>Macrosiphini</taxon>
        <taxon>Macrosiphum</taxon>
    </lineage>
</organism>
<comment type="caution">
    <text evidence="1">The sequence shown here is derived from an EMBL/GenBank/DDBJ whole genome shotgun (WGS) entry which is preliminary data.</text>
</comment>
<proteinExistence type="predicted"/>
<sequence length="137" mass="15573">MDVTREFHIVRSEFSATGNSSVDRETQDLVRVTCRHTPFCRSITYYSSTVFGCTVVSVDHRSYQSKIPLKSETSGIFRSKPGKCNIIRSYAVYRRPVILRKKTVVSDSECDIGKVSASGIFRSKRGQRIIKRSQNPM</sequence>
<name>A0AAV0W6M7_9HEMI</name>